<dbReference type="NCBIfam" id="TIGR00449">
    <property type="entry name" value="tgt_general"/>
    <property type="match status" value="1"/>
</dbReference>
<evidence type="ECO:0000256" key="3">
    <source>
        <dbReference type="ARBA" id="ARBA00022694"/>
    </source>
</evidence>
<dbReference type="InterPro" id="IPR002616">
    <property type="entry name" value="tRNA_ribo_trans-like"/>
</dbReference>
<keyword evidence="2" id="KW-0808">Transferase</keyword>
<protein>
    <recommendedName>
        <fullName evidence="4">tRNA-guanine(15) transglycosylase-like domain-containing protein</fullName>
    </recommendedName>
</protein>
<dbReference type="GO" id="GO:0008616">
    <property type="term" value="P:tRNA queuosine(34) biosynthetic process"/>
    <property type="evidence" value="ECO:0007669"/>
    <property type="project" value="TreeGrafter"/>
</dbReference>
<feature type="non-terminal residue" evidence="5">
    <location>
        <position position="257"/>
    </location>
</feature>
<accession>A0A382D051</accession>
<name>A0A382D051_9ZZZZ</name>
<evidence type="ECO:0000256" key="2">
    <source>
        <dbReference type="ARBA" id="ARBA00022679"/>
    </source>
</evidence>
<dbReference type="SUPFAM" id="SSF51713">
    <property type="entry name" value="tRNA-guanine transglycosylase"/>
    <property type="match status" value="1"/>
</dbReference>
<evidence type="ECO:0000256" key="1">
    <source>
        <dbReference type="ARBA" id="ARBA00022676"/>
    </source>
</evidence>
<dbReference type="GO" id="GO:0008479">
    <property type="term" value="F:tRNA-guanosine(34) queuine transglycosylase activity"/>
    <property type="evidence" value="ECO:0007669"/>
    <property type="project" value="InterPro"/>
</dbReference>
<dbReference type="InterPro" id="IPR004803">
    <property type="entry name" value="TGT"/>
</dbReference>
<keyword evidence="1" id="KW-0328">Glycosyltransferase</keyword>
<dbReference type="PANTHER" id="PTHR46499">
    <property type="entry name" value="QUEUINE TRNA-RIBOSYLTRANSFERASE"/>
    <property type="match status" value="1"/>
</dbReference>
<dbReference type="PANTHER" id="PTHR46499:SF1">
    <property type="entry name" value="QUEUINE TRNA-RIBOSYLTRANSFERASE"/>
    <property type="match status" value="1"/>
</dbReference>
<dbReference type="AlphaFoldDB" id="A0A382D051"/>
<proteinExistence type="predicted"/>
<dbReference type="Gene3D" id="3.20.20.105">
    <property type="entry name" value="Queuine tRNA-ribosyltransferase-like"/>
    <property type="match status" value="1"/>
</dbReference>
<sequence length="257" mass="28487">MSFSFKLINEEDSSRRGEILTSHGLIQTPAFMPVGTYGAVKAMSPLTLEELKAEIILSNTFHLMERPGIEVIKEHGGLHNFIGWKKPILTDSGGYQVYSIAKNKSVSNEGVQFNSPLNGDKIFLTPEICMDLQLAFNVDIAMVLDECTAYSKDKEKVKDSMQLSVLWANRCRDRFNSSQNALFGIIQGGVFKELRESSINSLVKIGFEGYAIGGLSVGEPIEEMIKIVNFVSPLMPKDKPRYLMGVGTPMDILKAVE</sequence>
<dbReference type="EMBL" id="UINC01036649">
    <property type="protein sequence ID" value="SVB30947.1"/>
    <property type="molecule type" value="Genomic_DNA"/>
</dbReference>
<dbReference type="InterPro" id="IPR050076">
    <property type="entry name" value="ArchSynthase1/Queuine_TRR"/>
</dbReference>
<dbReference type="InterPro" id="IPR036511">
    <property type="entry name" value="TGT-like_sf"/>
</dbReference>
<dbReference type="GO" id="GO:0005829">
    <property type="term" value="C:cytosol"/>
    <property type="evidence" value="ECO:0007669"/>
    <property type="project" value="TreeGrafter"/>
</dbReference>
<reference evidence="5" key="1">
    <citation type="submission" date="2018-05" db="EMBL/GenBank/DDBJ databases">
        <authorList>
            <person name="Lanie J.A."/>
            <person name="Ng W.-L."/>
            <person name="Kazmierczak K.M."/>
            <person name="Andrzejewski T.M."/>
            <person name="Davidsen T.M."/>
            <person name="Wayne K.J."/>
            <person name="Tettelin H."/>
            <person name="Glass J.I."/>
            <person name="Rusch D."/>
            <person name="Podicherti R."/>
            <person name="Tsui H.-C.T."/>
            <person name="Winkler M.E."/>
        </authorList>
    </citation>
    <scope>NUCLEOTIDE SEQUENCE</scope>
</reference>
<dbReference type="NCBIfam" id="TIGR00430">
    <property type="entry name" value="Q_tRNA_tgt"/>
    <property type="match status" value="1"/>
</dbReference>
<evidence type="ECO:0000259" key="4">
    <source>
        <dbReference type="Pfam" id="PF01702"/>
    </source>
</evidence>
<organism evidence="5">
    <name type="scientific">marine metagenome</name>
    <dbReference type="NCBI Taxonomy" id="408172"/>
    <lineage>
        <taxon>unclassified sequences</taxon>
        <taxon>metagenomes</taxon>
        <taxon>ecological metagenomes</taxon>
    </lineage>
</organism>
<feature type="domain" description="tRNA-guanine(15) transglycosylase-like" evidence="4">
    <location>
        <begin position="14"/>
        <end position="257"/>
    </location>
</feature>
<gene>
    <name evidence="5" type="ORF">METZ01_LOCUS183801</name>
</gene>
<evidence type="ECO:0000313" key="5">
    <source>
        <dbReference type="EMBL" id="SVB30947.1"/>
    </source>
</evidence>
<dbReference type="Pfam" id="PF01702">
    <property type="entry name" value="TGT"/>
    <property type="match status" value="1"/>
</dbReference>
<keyword evidence="3" id="KW-0819">tRNA processing</keyword>